<gene>
    <name evidence="2" type="ORF">NSE01_38890</name>
</gene>
<accession>A0A512AR68</accession>
<proteinExistence type="predicted"/>
<reference evidence="2 3" key="1">
    <citation type="submission" date="2019-07" db="EMBL/GenBank/DDBJ databases">
        <title>Whole genome shotgun sequence of Novosphingobium sediminis NBRC 106119.</title>
        <authorList>
            <person name="Hosoyama A."/>
            <person name="Uohara A."/>
            <person name="Ohji S."/>
            <person name="Ichikawa N."/>
        </authorList>
    </citation>
    <scope>NUCLEOTIDE SEQUENCE [LARGE SCALE GENOMIC DNA]</scope>
    <source>
        <strain evidence="2 3">NBRC 106119</strain>
    </source>
</reference>
<comment type="caution">
    <text evidence="2">The sequence shown here is derived from an EMBL/GenBank/DDBJ whole genome shotgun (WGS) entry which is preliminary data.</text>
</comment>
<protein>
    <submittedName>
        <fullName evidence="2">Uncharacterized protein</fullName>
    </submittedName>
</protein>
<evidence type="ECO:0000313" key="3">
    <source>
        <dbReference type="Proteomes" id="UP000321464"/>
    </source>
</evidence>
<evidence type="ECO:0000313" key="2">
    <source>
        <dbReference type="EMBL" id="GEO02057.1"/>
    </source>
</evidence>
<organism evidence="2 3">
    <name type="scientific">Novosphingobium sediminis</name>
    <dbReference type="NCBI Taxonomy" id="707214"/>
    <lineage>
        <taxon>Bacteria</taxon>
        <taxon>Pseudomonadati</taxon>
        <taxon>Pseudomonadota</taxon>
        <taxon>Alphaproteobacteria</taxon>
        <taxon>Sphingomonadales</taxon>
        <taxon>Sphingomonadaceae</taxon>
        <taxon>Novosphingobium</taxon>
    </lineage>
</organism>
<feature type="region of interest" description="Disordered" evidence="1">
    <location>
        <begin position="30"/>
        <end position="64"/>
    </location>
</feature>
<dbReference type="EMBL" id="BJYR01000033">
    <property type="protein sequence ID" value="GEO02057.1"/>
    <property type="molecule type" value="Genomic_DNA"/>
</dbReference>
<dbReference type="Proteomes" id="UP000321464">
    <property type="component" value="Unassembled WGS sequence"/>
</dbReference>
<keyword evidence="3" id="KW-1185">Reference proteome</keyword>
<dbReference type="AlphaFoldDB" id="A0A512AR68"/>
<evidence type="ECO:0000256" key="1">
    <source>
        <dbReference type="SAM" id="MobiDB-lite"/>
    </source>
</evidence>
<name>A0A512AR68_9SPHN</name>
<sequence>MLAKGAPQARKLQRRGAPLAKLGVLENGAIELSPTGHGSPLSWKQPVTSPDLWPGPRSMPPGARLPRLRKGCAGAALHRAPDGSRPFG</sequence>